<evidence type="ECO:0000259" key="7">
    <source>
        <dbReference type="PROSITE" id="PS51168"/>
    </source>
</evidence>
<evidence type="ECO:0000256" key="5">
    <source>
        <dbReference type="SAM" id="MobiDB-lite"/>
    </source>
</evidence>
<dbReference type="Gene3D" id="1.20.59.10">
    <property type="entry name" value="Chorismate mutase"/>
    <property type="match status" value="1"/>
</dbReference>
<organism evidence="8 9">
    <name type="scientific">Serratia marcescens subsp. marcescens Db11</name>
    <dbReference type="NCBI Taxonomy" id="273526"/>
    <lineage>
        <taxon>Bacteria</taxon>
        <taxon>Pseudomonadati</taxon>
        <taxon>Pseudomonadota</taxon>
        <taxon>Gammaproteobacteria</taxon>
        <taxon>Enterobacterales</taxon>
        <taxon>Yersiniaceae</taxon>
        <taxon>Serratia</taxon>
    </lineage>
</organism>
<dbReference type="InterPro" id="IPR036979">
    <property type="entry name" value="CM_dom_sf"/>
</dbReference>
<dbReference type="InterPro" id="IPR036263">
    <property type="entry name" value="Chorismate_II_sf"/>
</dbReference>
<dbReference type="EMBL" id="HG326223">
    <property type="protein sequence ID" value="CDG11925.1"/>
    <property type="molecule type" value="Genomic_DNA"/>
</dbReference>
<dbReference type="KEGG" id="smac:SMDB11_1350"/>
<proteinExistence type="predicted"/>
<evidence type="ECO:0000256" key="6">
    <source>
        <dbReference type="SAM" id="SignalP"/>
    </source>
</evidence>
<evidence type="ECO:0000256" key="1">
    <source>
        <dbReference type="ARBA" id="ARBA00004817"/>
    </source>
</evidence>
<dbReference type="NCBIfam" id="TIGR01806">
    <property type="entry name" value="CM_mono2"/>
    <property type="match status" value="1"/>
</dbReference>
<evidence type="ECO:0000256" key="2">
    <source>
        <dbReference type="ARBA" id="ARBA00012404"/>
    </source>
</evidence>
<evidence type="ECO:0000256" key="3">
    <source>
        <dbReference type="ARBA" id="ARBA00022729"/>
    </source>
</evidence>
<feature type="non-terminal residue" evidence="8">
    <location>
        <position position="179"/>
    </location>
</feature>
<dbReference type="PANTHER" id="PTHR38041">
    <property type="entry name" value="CHORISMATE MUTASE"/>
    <property type="match status" value="1"/>
</dbReference>
<dbReference type="PANTHER" id="PTHR38041:SF2">
    <property type="entry name" value="SECRETED CHORISMATE MUTASE"/>
    <property type="match status" value="1"/>
</dbReference>
<dbReference type="InterPro" id="IPR002701">
    <property type="entry name" value="CM_II_prokaryot"/>
</dbReference>
<reference evidence="8 9" key="3">
    <citation type="journal article" date="2014" name="Genome Biol. Evol.">
        <title>Genome evolution and plasticity of Serratia marcescens, an important multidrug-resistant nosocomial pathogen.</title>
        <authorList>
            <person name="Iguchi A."/>
            <person name="Nagaya Y."/>
            <person name="Pradel E."/>
            <person name="Ooka T."/>
            <person name="Ogura Y."/>
            <person name="Katsura K."/>
            <person name="Kurokawa K."/>
            <person name="Oshima K."/>
            <person name="Hattori M."/>
            <person name="Parkhill J."/>
            <person name="Sebaihia M."/>
            <person name="Coulthurst S.J."/>
            <person name="Gotoh N."/>
            <person name="Thomson N.R."/>
            <person name="Ewbank J.J."/>
            <person name="Hayashi T."/>
        </authorList>
    </citation>
    <scope>NUCLEOTIDE SEQUENCE [LARGE SCALE GENOMIC DNA]</scope>
    <source>
        <strain evidence="8 9">Db11</strain>
    </source>
</reference>
<reference evidence="8 9" key="1">
    <citation type="submission" date="2013-06" db="EMBL/GenBank/DDBJ databases">
        <authorList>
            <person name="Aslett M."/>
        </authorList>
    </citation>
    <scope>NUCLEOTIDE SEQUENCE [LARGE SCALE GENOMIC DNA]</scope>
    <source>
        <strain evidence="8 9">Db11</strain>
    </source>
</reference>
<sequence length="179" mass="18377">MFRALLIACCLTSFPALADGAAAIGELVNQRLSLMKDVAGYKAQQHLPIEDLAQEAKVLASAQAEAGRLGLEPASVRPFIAAQMDAAKAIQYRYRADWLASPEPGARLAAAPVGAGAPTDRAAEQPDIATAGGATAYRPARRGGSGGVYGVCGSGESQRRRQAAAGGCAAGGQNRQRTL</sequence>
<dbReference type="InterPro" id="IPR008240">
    <property type="entry name" value="Chorismate_mutase_periplasmic"/>
</dbReference>
<dbReference type="EC" id="5.4.99.5" evidence="2"/>
<keyword evidence="3 6" id="KW-0732">Signal</keyword>
<dbReference type="GO" id="GO:0046417">
    <property type="term" value="P:chorismate metabolic process"/>
    <property type="evidence" value="ECO:0007669"/>
    <property type="project" value="UniProtKB-ARBA"/>
</dbReference>
<dbReference type="Proteomes" id="UP000018979">
    <property type="component" value="Chromosome I"/>
</dbReference>
<gene>
    <name evidence="8" type="ORF">SMDB11_1350</name>
</gene>
<dbReference type="AlphaFoldDB" id="A0ABC9IH42"/>
<keyword evidence="4" id="KW-0413">Isomerase</keyword>
<reference evidence="9" key="2">
    <citation type="submission" date="2013-11" db="EMBL/GenBank/DDBJ databases">
        <title>Genome sequences of clinical and environmental isolates of Serratia marcescens.</title>
        <authorList>
            <person name="Iguchi A."/>
            <person name="Komatsu H."/>
            <person name="Nagaya Y."/>
            <person name="Ogura Y."/>
            <person name="Katsura K."/>
            <person name="Kurokawa K."/>
            <person name="Ooka T."/>
            <person name="Hattori M."/>
            <person name="Gotoh N."/>
            <person name="Thomson N."/>
            <person name="Hayashi T."/>
        </authorList>
    </citation>
    <scope>NUCLEOTIDE SEQUENCE [LARGE SCALE GENOMIC DNA]</scope>
    <source>
        <strain evidence="9">Db11</strain>
    </source>
</reference>
<evidence type="ECO:0000256" key="4">
    <source>
        <dbReference type="ARBA" id="ARBA00023235"/>
    </source>
</evidence>
<dbReference type="SUPFAM" id="SSF48600">
    <property type="entry name" value="Chorismate mutase II"/>
    <property type="match status" value="1"/>
</dbReference>
<dbReference type="InterPro" id="IPR051331">
    <property type="entry name" value="Chorismate_mutase-related"/>
</dbReference>
<evidence type="ECO:0000313" key="9">
    <source>
        <dbReference type="Proteomes" id="UP000018979"/>
    </source>
</evidence>
<evidence type="ECO:0000313" key="8">
    <source>
        <dbReference type="EMBL" id="CDG11925.1"/>
    </source>
</evidence>
<comment type="pathway">
    <text evidence="1">Metabolic intermediate biosynthesis; prephenate biosynthesis; prephenate from chorismate: step 1/1.</text>
</comment>
<dbReference type="GO" id="GO:0004106">
    <property type="term" value="F:chorismate mutase activity"/>
    <property type="evidence" value="ECO:0007669"/>
    <property type="project" value="UniProtKB-EC"/>
</dbReference>
<protein>
    <recommendedName>
        <fullName evidence="2">chorismate mutase</fullName>
        <ecNumber evidence="2">5.4.99.5</ecNumber>
    </recommendedName>
</protein>
<accession>A0ABC9IH42</accession>
<feature type="chain" id="PRO_5044800447" description="chorismate mutase" evidence="6">
    <location>
        <begin position="19"/>
        <end position="179"/>
    </location>
</feature>
<feature type="domain" description="Chorismate mutase" evidence="7">
    <location>
        <begin position="1"/>
        <end position="95"/>
    </location>
</feature>
<dbReference type="Pfam" id="PF01817">
    <property type="entry name" value="CM_2"/>
    <property type="match status" value="1"/>
</dbReference>
<dbReference type="SMART" id="SM00830">
    <property type="entry name" value="CM_2"/>
    <property type="match status" value="1"/>
</dbReference>
<name>A0ABC9IH42_SERMA</name>
<feature type="region of interest" description="Disordered" evidence="5">
    <location>
        <begin position="111"/>
        <end position="139"/>
    </location>
</feature>
<dbReference type="PROSITE" id="PS51168">
    <property type="entry name" value="CHORISMATE_MUT_2"/>
    <property type="match status" value="1"/>
</dbReference>
<feature type="signal peptide" evidence="6">
    <location>
        <begin position="1"/>
        <end position="18"/>
    </location>
</feature>